<proteinExistence type="predicted"/>
<evidence type="ECO:0000313" key="3">
    <source>
        <dbReference type="EMBL" id="RKF42076.1"/>
    </source>
</evidence>
<feature type="transmembrane region" description="Helical" evidence="1">
    <location>
        <begin position="374"/>
        <end position="393"/>
    </location>
</feature>
<feature type="domain" description="DUF5009" evidence="2">
    <location>
        <begin position="15"/>
        <end position="272"/>
    </location>
</feature>
<feature type="transmembrane region" description="Helical" evidence="1">
    <location>
        <begin position="61"/>
        <end position="86"/>
    </location>
</feature>
<dbReference type="EMBL" id="MCAQ01000001">
    <property type="protein sequence ID" value="RKF42076.1"/>
    <property type="molecule type" value="Genomic_DNA"/>
</dbReference>
<feature type="transmembrane region" description="Helical" evidence="1">
    <location>
        <begin position="130"/>
        <end position="148"/>
    </location>
</feature>
<evidence type="ECO:0000259" key="2">
    <source>
        <dbReference type="Pfam" id="PF16401"/>
    </source>
</evidence>
<feature type="transmembrane region" description="Helical" evidence="1">
    <location>
        <begin position="289"/>
        <end position="308"/>
    </location>
</feature>
<keyword evidence="1" id="KW-0812">Transmembrane</keyword>
<feature type="transmembrane region" description="Helical" evidence="1">
    <location>
        <begin position="98"/>
        <end position="118"/>
    </location>
</feature>
<name>A0A420GA96_9SPHI</name>
<feature type="transmembrane region" description="Helical" evidence="1">
    <location>
        <begin position="21"/>
        <end position="41"/>
    </location>
</feature>
<keyword evidence="1" id="KW-1133">Transmembrane helix</keyword>
<feature type="transmembrane region" description="Helical" evidence="1">
    <location>
        <begin position="314"/>
        <end position="333"/>
    </location>
</feature>
<feature type="transmembrane region" description="Helical" evidence="1">
    <location>
        <begin position="214"/>
        <end position="231"/>
    </location>
</feature>
<dbReference type="RefSeq" id="WP_120332476.1">
    <property type="nucleotide sequence ID" value="NZ_MCAQ01000001.1"/>
</dbReference>
<dbReference type="Pfam" id="PF16401">
    <property type="entry name" value="DUF5009"/>
    <property type="match status" value="1"/>
</dbReference>
<evidence type="ECO:0000313" key="4">
    <source>
        <dbReference type="Proteomes" id="UP000286402"/>
    </source>
</evidence>
<evidence type="ECO:0000256" key="1">
    <source>
        <dbReference type="SAM" id="Phobius"/>
    </source>
</evidence>
<reference evidence="3 4" key="1">
    <citation type="submission" date="2016-07" db="EMBL/GenBank/DDBJ databases">
        <title>Genome analysis of Sphingobacterium siyangense T12B17.</title>
        <authorList>
            <person name="Xu D."/>
            <person name="Su Y."/>
            <person name="Zheng S."/>
        </authorList>
    </citation>
    <scope>NUCLEOTIDE SEQUENCE [LARGE SCALE GENOMIC DNA]</scope>
    <source>
        <strain evidence="3 4">T12B17</strain>
    </source>
</reference>
<feature type="transmembrane region" description="Helical" evidence="1">
    <location>
        <begin position="414"/>
        <end position="433"/>
    </location>
</feature>
<feature type="transmembrane region" description="Helical" evidence="1">
    <location>
        <begin position="191"/>
        <end position="209"/>
    </location>
</feature>
<protein>
    <submittedName>
        <fullName evidence="3">DUF5009 domain-containing protein</fullName>
    </submittedName>
</protein>
<dbReference type="PANTHER" id="PTHR31061:SF24">
    <property type="entry name" value="LD22376P"/>
    <property type="match status" value="1"/>
</dbReference>
<keyword evidence="4" id="KW-1185">Reference proteome</keyword>
<gene>
    <name evidence="3" type="ORF">BCY89_00820</name>
</gene>
<feature type="transmembrane region" description="Helical" evidence="1">
    <location>
        <begin position="345"/>
        <end position="362"/>
    </location>
</feature>
<feature type="transmembrane region" description="Helical" evidence="1">
    <location>
        <begin position="160"/>
        <end position="179"/>
    </location>
</feature>
<sequence>MIPILPNSKATPQQRNDSLDVLRGIAILLMVLSSSISFGNFPAWMYHAQVPPPKHVFDPSIAGITWVDLVFPIFLFTMGAAIPLAMRKKVANLNALPIVGAIFKRFVALFFFALFSFYMRAWVMSGEPAASQYLLSIVGFVLLFALYADLKSYLPMRTATLVHVAALLLSVGMLYLLYAQTDRFTLQKTDIIILVLANMALFGTLWWWLTAKSIWLRMAILPFIMGVFLGSKEVGSINEFIYKLSPATWLYQFYYLKYLFIILPATVVGEWIIADTSLADKPGMQRSQLALQGLLCALLIGLNVFNLYMRYLDINIGLTLMLIFSLCFCSGVFRKGEVLTLQAKMAVLGSYLLFLGLIFEAYEGGIKKDYSTYSYYFVCTGLACYALTMLCCIEKLAFGKPLFRSIALVGKNPMVAYTAGNLLLIPLLELTGLQSALDQMGTQGVFGGVMRGVLFTGIVALLTIVSSRLKLYWKS</sequence>
<feature type="transmembrane region" description="Helical" evidence="1">
    <location>
        <begin position="445"/>
        <end position="465"/>
    </location>
</feature>
<keyword evidence="1" id="KW-0472">Membrane</keyword>
<organism evidence="3 4">
    <name type="scientific">Sphingobacterium siyangense</name>
    <dbReference type="NCBI Taxonomy" id="459529"/>
    <lineage>
        <taxon>Bacteria</taxon>
        <taxon>Pseudomonadati</taxon>
        <taxon>Bacteroidota</taxon>
        <taxon>Sphingobacteriia</taxon>
        <taxon>Sphingobacteriales</taxon>
        <taxon>Sphingobacteriaceae</taxon>
        <taxon>Sphingobacterium</taxon>
    </lineage>
</organism>
<dbReference type="Proteomes" id="UP000286402">
    <property type="component" value="Unassembled WGS sequence"/>
</dbReference>
<dbReference type="PANTHER" id="PTHR31061">
    <property type="entry name" value="LD22376P"/>
    <property type="match status" value="1"/>
</dbReference>
<comment type="caution">
    <text evidence="3">The sequence shown here is derived from an EMBL/GenBank/DDBJ whole genome shotgun (WGS) entry which is preliminary data.</text>
</comment>
<dbReference type="InterPro" id="IPR032176">
    <property type="entry name" value="DUF5009"/>
</dbReference>
<accession>A0A420GA96</accession>
<feature type="transmembrane region" description="Helical" evidence="1">
    <location>
        <begin position="251"/>
        <end position="273"/>
    </location>
</feature>
<dbReference type="AlphaFoldDB" id="A0A420GA96"/>